<name>A0A2T1GCS0_9CYAN</name>
<gene>
    <name evidence="1" type="ORF">C7B77_15800</name>
</gene>
<keyword evidence="2" id="KW-1185">Reference proteome</keyword>
<evidence type="ECO:0000313" key="1">
    <source>
        <dbReference type="EMBL" id="PSB55204.1"/>
    </source>
</evidence>
<dbReference type="Proteomes" id="UP000238937">
    <property type="component" value="Unassembled WGS sequence"/>
</dbReference>
<proteinExistence type="predicted"/>
<dbReference type="AlphaFoldDB" id="A0A2T1GCS0"/>
<protein>
    <submittedName>
        <fullName evidence="1">DUF4926 domain-containing protein</fullName>
    </submittedName>
</protein>
<reference evidence="1 2" key="1">
    <citation type="submission" date="2018-03" db="EMBL/GenBank/DDBJ databases">
        <title>The ancient ancestry and fast evolution of plastids.</title>
        <authorList>
            <person name="Moore K.R."/>
            <person name="Magnabosco C."/>
            <person name="Momper L."/>
            <person name="Gold D.A."/>
            <person name="Bosak T."/>
            <person name="Fournier G.P."/>
        </authorList>
    </citation>
    <scope>NUCLEOTIDE SEQUENCE [LARGE SCALE GENOMIC DNA]</scope>
    <source>
        <strain evidence="1 2">CCALA 037</strain>
    </source>
</reference>
<organism evidence="1 2">
    <name type="scientific">Chamaesiphon polymorphus CCALA 037</name>
    <dbReference type="NCBI Taxonomy" id="2107692"/>
    <lineage>
        <taxon>Bacteria</taxon>
        <taxon>Bacillati</taxon>
        <taxon>Cyanobacteriota</taxon>
        <taxon>Cyanophyceae</taxon>
        <taxon>Gomontiellales</taxon>
        <taxon>Chamaesiphonaceae</taxon>
        <taxon>Chamaesiphon</taxon>
    </lineage>
</organism>
<sequence>MKPELLDTIELLVNLPERQQSIGSQGAIVECHDLNHFEVEFSNEDGETTALCVLTPQQFMVVWQAQTKQWLTATDKITAIFDNLPENKREEILDFARFLYQKA</sequence>
<comment type="caution">
    <text evidence="1">The sequence shown here is derived from an EMBL/GenBank/DDBJ whole genome shotgun (WGS) entry which is preliminary data.</text>
</comment>
<dbReference type="Pfam" id="PF16277">
    <property type="entry name" value="DUF4926"/>
    <property type="match status" value="1"/>
</dbReference>
<dbReference type="EMBL" id="PVWO01000203">
    <property type="protein sequence ID" value="PSB55204.1"/>
    <property type="molecule type" value="Genomic_DNA"/>
</dbReference>
<dbReference type="InterPro" id="IPR032568">
    <property type="entry name" value="DUF4926"/>
</dbReference>
<accession>A0A2T1GCS0</accession>
<dbReference type="RefSeq" id="WP_106306687.1">
    <property type="nucleotide sequence ID" value="NZ_PVWO01000203.1"/>
</dbReference>
<evidence type="ECO:0000313" key="2">
    <source>
        <dbReference type="Proteomes" id="UP000238937"/>
    </source>
</evidence>
<dbReference type="OrthoDB" id="517347at2"/>